<dbReference type="InterPro" id="IPR029069">
    <property type="entry name" value="HotDog_dom_sf"/>
</dbReference>
<name>A0ABX1NEA7_9RHOO</name>
<evidence type="ECO:0000313" key="3">
    <source>
        <dbReference type="Proteomes" id="UP000634522"/>
    </source>
</evidence>
<evidence type="ECO:0000313" key="2">
    <source>
        <dbReference type="EMBL" id="NMF97620.1"/>
    </source>
</evidence>
<dbReference type="Pfam" id="PF01575">
    <property type="entry name" value="MaoC_dehydratas"/>
    <property type="match status" value="1"/>
</dbReference>
<reference evidence="2 3" key="1">
    <citation type="submission" date="2019-12" db="EMBL/GenBank/DDBJ databases">
        <title>Comparative genomics gives insights into the taxonomy of the Azoarcus-Aromatoleum group and reveals separate origins of nif in the plant-associated Azoarcus and non-plant-associated Aromatoleum sub-groups.</title>
        <authorList>
            <person name="Lafos M."/>
            <person name="Maluk M."/>
            <person name="Batista M."/>
            <person name="Junghare M."/>
            <person name="Carmona M."/>
            <person name="Faoro H."/>
            <person name="Cruz L.M."/>
            <person name="Battistoni F."/>
            <person name="De Souza E."/>
            <person name="Pedrosa F."/>
            <person name="Chen W.-M."/>
            <person name="Poole P.S."/>
            <person name="Dixon R.A."/>
            <person name="James E.K."/>
        </authorList>
    </citation>
    <scope>NUCLEOTIDE SEQUENCE [LARGE SCALE GENOMIC DNA]</scope>
    <source>
        <strain evidence="2 3">T</strain>
    </source>
</reference>
<organism evidence="2 3">
    <name type="scientific">Aromatoleum toluolicum</name>
    <dbReference type="NCBI Taxonomy" id="90060"/>
    <lineage>
        <taxon>Bacteria</taxon>
        <taxon>Pseudomonadati</taxon>
        <taxon>Pseudomonadota</taxon>
        <taxon>Betaproteobacteria</taxon>
        <taxon>Rhodocyclales</taxon>
        <taxon>Rhodocyclaceae</taxon>
        <taxon>Aromatoleum</taxon>
    </lineage>
</organism>
<dbReference type="InterPro" id="IPR002539">
    <property type="entry name" value="MaoC-like_dom"/>
</dbReference>
<protein>
    <submittedName>
        <fullName evidence="2">Dehydratase</fullName>
    </submittedName>
</protein>
<dbReference type="SUPFAM" id="SSF54637">
    <property type="entry name" value="Thioesterase/thiol ester dehydrase-isomerase"/>
    <property type="match status" value="1"/>
</dbReference>
<dbReference type="Proteomes" id="UP000634522">
    <property type="component" value="Unassembled WGS sequence"/>
</dbReference>
<feature type="domain" description="MaoC-like" evidence="1">
    <location>
        <begin position="5"/>
        <end position="77"/>
    </location>
</feature>
<evidence type="ECO:0000259" key="1">
    <source>
        <dbReference type="Pfam" id="PF01575"/>
    </source>
</evidence>
<sequence length="120" mass="13096">MRLPPITRATLADFATASGDLNPIHLDPEFARSVGFDDVFAQGMLSMAYLGRLLTGQVPQERLRQFRVRFTGRTLLGEAPICTGTALPADDPLEQRIVLRVTNQAGEERLSGEAIVSASR</sequence>
<dbReference type="PANTHER" id="PTHR43841">
    <property type="entry name" value="3-HYDROXYACYL-THIOESTER DEHYDRATASE HTDX-RELATED"/>
    <property type="match status" value="1"/>
</dbReference>
<gene>
    <name evidence="2" type="ORF">GPA27_09495</name>
</gene>
<comment type="caution">
    <text evidence="2">The sequence shown here is derived from an EMBL/GenBank/DDBJ whole genome shotgun (WGS) entry which is preliminary data.</text>
</comment>
<dbReference type="Gene3D" id="3.10.129.10">
    <property type="entry name" value="Hotdog Thioesterase"/>
    <property type="match status" value="1"/>
</dbReference>
<dbReference type="EMBL" id="WTVS01000016">
    <property type="protein sequence ID" value="NMF97620.1"/>
    <property type="molecule type" value="Genomic_DNA"/>
</dbReference>
<accession>A0ABX1NEA7</accession>
<keyword evidence="3" id="KW-1185">Reference proteome</keyword>
<proteinExistence type="predicted"/>
<dbReference type="PANTHER" id="PTHR43841:SF3">
    <property type="entry name" value="(3R)-HYDROXYACYL-ACP DEHYDRATASE SUBUNIT HADB"/>
    <property type="match status" value="1"/>
</dbReference>